<dbReference type="InterPro" id="IPR039420">
    <property type="entry name" value="WalR-like"/>
</dbReference>
<keyword evidence="2" id="KW-0238">DNA-binding</keyword>
<evidence type="ECO:0000259" key="6">
    <source>
        <dbReference type="PROSITE" id="PS50043"/>
    </source>
</evidence>
<name>A0A4P7GLY9_9ACTN</name>
<feature type="domain" description="HTH luxR-type" evidence="6">
    <location>
        <begin position="137"/>
        <end position="202"/>
    </location>
</feature>
<dbReference type="RefSeq" id="WP_135077478.1">
    <property type="nucleotide sequence ID" value="NZ_CP038267.1"/>
</dbReference>
<dbReference type="AlphaFoldDB" id="A0A4P7GLY9"/>
<keyword evidence="3" id="KW-0804">Transcription</keyword>
<dbReference type="SUPFAM" id="SSF52172">
    <property type="entry name" value="CheY-like"/>
    <property type="match status" value="1"/>
</dbReference>
<dbReference type="OrthoDB" id="9816529at2"/>
<dbReference type="KEGG" id="noy:EXE57_11030"/>
<keyword evidence="1" id="KW-0805">Transcription regulation</keyword>
<dbReference type="Pfam" id="PF00196">
    <property type="entry name" value="GerE"/>
    <property type="match status" value="1"/>
</dbReference>
<dbReference type="PROSITE" id="PS50043">
    <property type="entry name" value="HTH_LUXR_2"/>
    <property type="match status" value="1"/>
</dbReference>
<reference evidence="8 9" key="1">
    <citation type="submission" date="2019-03" db="EMBL/GenBank/DDBJ databases">
        <title>Three New Species of Nocardioides, Nocardioides euryhalodurans sp. nov., Nocardioides seonyuensis sp. nov. and Nocardioides eburneoflavus sp. nov., Iolated from Soil.</title>
        <authorList>
            <person name="Roh S.G."/>
            <person name="Lee C."/>
            <person name="Kim M.-K."/>
            <person name="Kim S.B."/>
        </authorList>
    </citation>
    <scope>NUCLEOTIDE SEQUENCE [LARGE SCALE GENOMIC DNA]</scope>
    <source>
        <strain evidence="8 9">MMS17-SY117</strain>
    </source>
</reference>
<dbReference type="PANTHER" id="PTHR43214:SF41">
    <property type="entry name" value="NITRATE_NITRITE RESPONSE REGULATOR PROTEIN NARP"/>
    <property type="match status" value="1"/>
</dbReference>
<feature type="modified residue" description="4-aspartylphosphate" evidence="4">
    <location>
        <position position="53"/>
    </location>
</feature>
<dbReference type="InterPro" id="IPR016032">
    <property type="entry name" value="Sig_transdc_resp-reg_C-effctor"/>
</dbReference>
<dbReference type="InterPro" id="IPR000792">
    <property type="entry name" value="Tscrpt_reg_LuxR_C"/>
</dbReference>
<evidence type="ECO:0000313" key="9">
    <source>
        <dbReference type="Proteomes" id="UP000294894"/>
    </source>
</evidence>
<dbReference type="PRINTS" id="PR00038">
    <property type="entry name" value="HTHLUXR"/>
</dbReference>
<sequence length="219" mass="23479">MSGTPVRVAVVNDYEIVVVGIAGILERFPDRVRVVELDSGLPVKAQVDVVLYDSFGQAQGAALDLPAVLGTADARVVVFSWNVHRDLVEASLRAGAAGYVSKGVSGEELVDVLERVHAGETVLPPGEDETEGAFGAWPGEEHGLSPRESEVLALLCQGLSNQQVGDRAYLGLNTVKSYLRTIYQKLGVESRTQAVLWGVDHGFRPDRVRHEVAAPPADD</sequence>
<evidence type="ECO:0000256" key="3">
    <source>
        <dbReference type="ARBA" id="ARBA00023163"/>
    </source>
</evidence>
<proteinExistence type="predicted"/>
<feature type="domain" description="Response regulatory" evidence="7">
    <location>
        <begin position="7"/>
        <end position="117"/>
    </location>
</feature>
<dbReference type="SUPFAM" id="SSF46894">
    <property type="entry name" value="C-terminal effector domain of the bipartite response regulators"/>
    <property type="match status" value="1"/>
</dbReference>
<feature type="region of interest" description="Disordered" evidence="5">
    <location>
        <begin position="122"/>
        <end position="144"/>
    </location>
</feature>
<dbReference type="GO" id="GO:0006355">
    <property type="term" value="P:regulation of DNA-templated transcription"/>
    <property type="evidence" value="ECO:0007669"/>
    <property type="project" value="InterPro"/>
</dbReference>
<dbReference type="CDD" id="cd06170">
    <property type="entry name" value="LuxR_C_like"/>
    <property type="match status" value="1"/>
</dbReference>
<evidence type="ECO:0000256" key="5">
    <source>
        <dbReference type="SAM" id="MobiDB-lite"/>
    </source>
</evidence>
<dbReference type="PROSITE" id="PS50110">
    <property type="entry name" value="RESPONSE_REGULATORY"/>
    <property type="match status" value="1"/>
</dbReference>
<accession>A0A4P7GLY9</accession>
<dbReference type="EMBL" id="CP038267">
    <property type="protein sequence ID" value="QBR92751.1"/>
    <property type="molecule type" value="Genomic_DNA"/>
</dbReference>
<dbReference type="GO" id="GO:0000160">
    <property type="term" value="P:phosphorelay signal transduction system"/>
    <property type="evidence" value="ECO:0007669"/>
    <property type="project" value="InterPro"/>
</dbReference>
<dbReference type="InterPro" id="IPR011006">
    <property type="entry name" value="CheY-like_superfamily"/>
</dbReference>
<dbReference type="SMART" id="SM00421">
    <property type="entry name" value="HTH_LUXR"/>
    <property type="match status" value="1"/>
</dbReference>
<dbReference type="Proteomes" id="UP000294894">
    <property type="component" value="Chromosome"/>
</dbReference>
<evidence type="ECO:0000256" key="4">
    <source>
        <dbReference type="PROSITE-ProRule" id="PRU00169"/>
    </source>
</evidence>
<keyword evidence="9" id="KW-1185">Reference proteome</keyword>
<evidence type="ECO:0000256" key="1">
    <source>
        <dbReference type="ARBA" id="ARBA00023015"/>
    </source>
</evidence>
<keyword evidence="4" id="KW-0597">Phosphoprotein</keyword>
<organism evidence="8 9">
    <name type="scientific">Nocardioides euryhalodurans</name>
    <dbReference type="NCBI Taxonomy" id="2518370"/>
    <lineage>
        <taxon>Bacteria</taxon>
        <taxon>Bacillati</taxon>
        <taxon>Actinomycetota</taxon>
        <taxon>Actinomycetes</taxon>
        <taxon>Propionibacteriales</taxon>
        <taxon>Nocardioidaceae</taxon>
        <taxon>Nocardioides</taxon>
    </lineage>
</organism>
<dbReference type="PANTHER" id="PTHR43214">
    <property type="entry name" value="TWO-COMPONENT RESPONSE REGULATOR"/>
    <property type="match status" value="1"/>
</dbReference>
<evidence type="ECO:0000256" key="2">
    <source>
        <dbReference type="ARBA" id="ARBA00023125"/>
    </source>
</evidence>
<dbReference type="Gene3D" id="3.40.50.2300">
    <property type="match status" value="1"/>
</dbReference>
<dbReference type="GO" id="GO:0003677">
    <property type="term" value="F:DNA binding"/>
    <property type="evidence" value="ECO:0007669"/>
    <property type="project" value="UniProtKB-KW"/>
</dbReference>
<evidence type="ECO:0000259" key="7">
    <source>
        <dbReference type="PROSITE" id="PS50110"/>
    </source>
</evidence>
<evidence type="ECO:0000313" key="8">
    <source>
        <dbReference type="EMBL" id="QBR92751.1"/>
    </source>
</evidence>
<gene>
    <name evidence="8" type="ORF">EXE57_11030</name>
</gene>
<dbReference type="InterPro" id="IPR001789">
    <property type="entry name" value="Sig_transdc_resp-reg_receiver"/>
</dbReference>
<protein>
    <submittedName>
        <fullName evidence="8">Response regulator transcription factor</fullName>
    </submittedName>
</protein>